<dbReference type="Proteomes" id="UP000248054">
    <property type="component" value="Unassembled WGS sequence"/>
</dbReference>
<protein>
    <submittedName>
        <fullName evidence="1">Uncharacterized protein</fullName>
    </submittedName>
</protein>
<reference evidence="1 2" key="1">
    <citation type="submission" date="2018-06" db="EMBL/GenBank/DDBJ databases">
        <title>Genomic Encyclopedia of Type Strains, Phase III (KMG-III): the genomes of soil and plant-associated and newly described type strains.</title>
        <authorList>
            <person name="Whitman W."/>
        </authorList>
    </citation>
    <scope>NUCLEOTIDE SEQUENCE [LARGE SCALE GENOMIC DNA]</scope>
    <source>
        <strain evidence="1 2">CECT 7945</strain>
    </source>
</reference>
<gene>
    <name evidence="1" type="ORF">DFQ11_1025</name>
</gene>
<name>A0A2V4WWS1_9FLAO</name>
<sequence>MLYVLSFIIMNSKEKASRKTNFGNKVVSGQYILKGMKCFIIETETLEPKKMMTLISHTAELVKAR</sequence>
<dbReference type="EMBL" id="QJTD01000002">
    <property type="protein sequence ID" value="PYE81432.1"/>
    <property type="molecule type" value="Genomic_DNA"/>
</dbReference>
<proteinExistence type="predicted"/>
<organism evidence="1 2">
    <name type="scientific">Winogradskyella epiphytica</name>
    <dbReference type="NCBI Taxonomy" id="262005"/>
    <lineage>
        <taxon>Bacteria</taxon>
        <taxon>Pseudomonadati</taxon>
        <taxon>Bacteroidota</taxon>
        <taxon>Flavobacteriia</taxon>
        <taxon>Flavobacteriales</taxon>
        <taxon>Flavobacteriaceae</taxon>
        <taxon>Winogradskyella</taxon>
    </lineage>
</organism>
<accession>A0A2V4WWS1</accession>
<evidence type="ECO:0000313" key="1">
    <source>
        <dbReference type="EMBL" id="PYE81432.1"/>
    </source>
</evidence>
<keyword evidence="2" id="KW-1185">Reference proteome</keyword>
<dbReference type="AlphaFoldDB" id="A0A2V4WWS1"/>
<comment type="caution">
    <text evidence="1">The sequence shown here is derived from an EMBL/GenBank/DDBJ whole genome shotgun (WGS) entry which is preliminary data.</text>
</comment>
<evidence type="ECO:0000313" key="2">
    <source>
        <dbReference type="Proteomes" id="UP000248054"/>
    </source>
</evidence>